<gene>
    <name evidence="4" type="ORF">L596_004657</name>
</gene>
<dbReference type="InterPro" id="IPR036352">
    <property type="entry name" value="Semap_dom_sf"/>
</dbReference>
<dbReference type="GO" id="GO:0005886">
    <property type="term" value="C:plasma membrane"/>
    <property type="evidence" value="ECO:0007669"/>
    <property type="project" value="TreeGrafter"/>
</dbReference>
<dbReference type="SMART" id="SM00630">
    <property type="entry name" value="Sema"/>
    <property type="match status" value="1"/>
</dbReference>
<organism evidence="4 5">
    <name type="scientific">Steinernema carpocapsae</name>
    <name type="common">Entomopathogenic nematode</name>
    <dbReference type="NCBI Taxonomy" id="34508"/>
    <lineage>
        <taxon>Eukaryota</taxon>
        <taxon>Metazoa</taxon>
        <taxon>Ecdysozoa</taxon>
        <taxon>Nematoda</taxon>
        <taxon>Chromadorea</taxon>
        <taxon>Rhabditida</taxon>
        <taxon>Tylenchina</taxon>
        <taxon>Panagrolaimomorpha</taxon>
        <taxon>Strongyloidoidea</taxon>
        <taxon>Steinernematidae</taxon>
        <taxon>Steinernema</taxon>
    </lineage>
</organism>
<dbReference type="InterPro" id="IPR015943">
    <property type="entry name" value="WD40/YVTN_repeat-like_dom_sf"/>
</dbReference>
<dbReference type="Pfam" id="PF01403">
    <property type="entry name" value="Sema"/>
    <property type="match status" value="1"/>
</dbReference>
<dbReference type="Gene3D" id="2.130.10.10">
    <property type="entry name" value="YVTN repeat-like/Quinoprotein amine dehydrogenase"/>
    <property type="match status" value="1"/>
</dbReference>
<dbReference type="CDD" id="cd11236">
    <property type="entry name" value="Sema_plexin_like"/>
    <property type="match status" value="1"/>
</dbReference>
<accession>A0A4U8V0M4</accession>
<dbReference type="EMBL" id="AZBU02000001">
    <property type="protein sequence ID" value="TMS37798.1"/>
    <property type="molecule type" value="Genomic_DNA"/>
</dbReference>
<dbReference type="PANTHER" id="PTHR22625">
    <property type="entry name" value="PLEXIN"/>
    <property type="match status" value="1"/>
</dbReference>
<reference evidence="4 5" key="2">
    <citation type="journal article" date="2019" name="G3 (Bethesda)">
        <title>Hybrid Assembly of the Genome of the Entomopathogenic Nematode Steinernema carpocapsae Identifies the X-Chromosome.</title>
        <authorList>
            <person name="Serra L."/>
            <person name="Macchietto M."/>
            <person name="Macias-Munoz A."/>
            <person name="McGill C.J."/>
            <person name="Rodriguez I.M."/>
            <person name="Rodriguez B."/>
            <person name="Murad R."/>
            <person name="Mortazavi A."/>
        </authorList>
    </citation>
    <scope>NUCLEOTIDE SEQUENCE [LARGE SCALE GENOMIC DNA]</scope>
    <source>
        <strain evidence="4 5">ALL</strain>
    </source>
</reference>
<dbReference type="AlphaFoldDB" id="A0A4U8V0M4"/>
<feature type="compositionally biased region" description="Low complexity" evidence="2">
    <location>
        <begin position="1"/>
        <end position="14"/>
    </location>
</feature>
<dbReference type="InterPro" id="IPR031148">
    <property type="entry name" value="Plexin"/>
</dbReference>
<evidence type="ECO:0000313" key="5">
    <source>
        <dbReference type="Proteomes" id="UP000298663"/>
    </source>
</evidence>
<sequence>MSPSTSSSLLLRPTAESRRSRWPSRESRRASAPSPSNFSTHDQEHYSSQDSSNDFECSSQVANAVRCFPRTSSRGSFRSPSGYHLWPRPTFLCLLYLFLLALPDCCVSSKSVTFLNPDRNEGPFEKMVIDPKTERVYVGGVNRLYELNPDQLNIKTSAITGPEPPPDCDGLSCRPLPTFSKALTIYDDQLIECASSHDGKCRTRNLYNITKIEKESTSAVVANDRDSTSVIFVGNGPKFPNSTTDSSPSVLYVASTAVVGRQVDVPALSSLSLDANNMFTIYHKAIGTGTHLQIERGVRDSYLIDYIGGFSAQNDPFVYFASRQPKDLMNPLIGSKLVRVCRNDLHYLSYVEMPLECKAGVVNYNILVDIYLGKPGYDMAANLSIETSSDILFAVFSRGDGDSRNISTTESALCVYSLDRIGREFRETIENCFRGGDGMQKNLPWFKSRGACQNTEYTFEQVMCGKDVNQLIGGSKPISASPVITSSKSRFTSVVSSSVGRRRRNCPENSRYRP</sequence>
<feature type="domain" description="Sema" evidence="3">
    <location>
        <begin position="97"/>
        <end position="514"/>
    </location>
</feature>
<name>A0A4U8V0M4_STECR</name>
<protein>
    <recommendedName>
        <fullName evidence="3">Sema domain-containing protein</fullName>
    </recommendedName>
</protein>
<proteinExistence type="predicted"/>
<dbReference type="GO" id="GO:0002116">
    <property type="term" value="C:semaphorin receptor complex"/>
    <property type="evidence" value="ECO:0007669"/>
    <property type="project" value="TreeGrafter"/>
</dbReference>
<reference evidence="4 5" key="1">
    <citation type="journal article" date="2015" name="Genome Biol.">
        <title>Comparative genomics of Steinernema reveals deeply conserved gene regulatory networks.</title>
        <authorList>
            <person name="Dillman A.R."/>
            <person name="Macchietto M."/>
            <person name="Porter C.F."/>
            <person name="Rogers A."/>
            <person name="Williams B."/>
            <person name="Antoshechkin I."/>
            <person name="Lee M.M."/>
            <person name="Goodwin Z."/>
            <person name="Lu X."/>
            <person name="Lewis E.E."/>
            <person name="Goodrich-Blair H."/>
            <person name="Stock S.P."/>
            <person name="Adams B.J."/>
            <person name="Sternberg P.W."/>
            <person name="Mortazavi A."/>
        </authorList>
    </citation>
    <scope>NUCLEOTIDE SEQUENCE [LARGE SCALE GENOMIC DNA]</scope>
    <source>
        <strain evidence="4 5">ALL</strain>
    </source>
</reference>
<feature type="compositionally biased region" description="Basic and acidic residues" evidence="2">
    <location>
        <begin position="15"/>
        <end position="29"/>
    </location>
</feature>
<dbReference type="OrthoDB" id="125363at2759"/>
<dbReference type="Proteomes" id="UP000298663">
    <property type="component" value="Unassembled WGS sequence"/>
</dbReference>
<evidence type="ECO:0000256" key="2">
    <source>
        <dbReference type="SAM" id="MobiDB-lite"/>
    </source>
</evidence>
<comment type="caution">
    <text evidence="4">The sequence shown here is derived from an EMBL/GenBank/DDBJ whole genome shotgun (WGS) entry which is preliminary data.</text>
</comment>
<dbReference type="GO" id="GO:0030334">
    <property type="term" value="P:regulation of cell migration"/>
    <property type="evidence" value="ECO:0007669"/>
    <property type="project" value="TreeGrafter"/>
</dbReference>
<feature type="region of interest" description="Disordered" evidence="2">
    <location>
        <begin position="1"/>
        <end position="53"/>
    </location>
</feature>
<dbReference type="GO" id="GO:0017154">
    <property type="term" value="F:semaphorin receptor activity"/>
    <property type="evidence" value="ECO:0007669"/>
    <property type="project" value="InterPro"/>
</dbReference>
<evidence type="ECO:0000256" key="1">
    <source>
        <dbReference type="PROSITE-ProRule" id="PRU00352"/>
    </source>
</evidence>
<dbReference type="STRING" id="34508.A0A4U8V0M4"/>
<dbReference type="InterPro" id="IPR001627">
    <property type="entry name" value="Semap_dom"/>
</dbReference>
<dbReference type="PANTHER" id="PTHR22625:SF70">
    <property type="entry name" value="PLEXIN A, ISOFORM A"/>
    <property type="match status" value="1"/>
</dbReference>
<comment type="caution">
    <text evidence="1">Lacks conserved residue(s) required for the propagation of feature annotation.</text>
</comment>
<dbReference type="SUPFAM" id="SSF101912">
    <property type="entry name" value="Sema domain"/>
    <property type="match status" value="1"/>
</dbReference>
<evidence type="ECO:0000313" key="4">
    <source>
        <dbReference type="EMBL" id="TMS37798.1"/>
    </source>
</evidence>
<keyword evidence="5" id="KW-1185">Reference proteome</keyword>
<dbReference type="PROSITE" id="PS51004">
    <property type="entry name" value="SEMA"/>
    <property type="match status" value="1"/>
</dbReference>
<evidence type="ECO:0000259" key="3">
    <source>
        <dbReference type="PROSITE" id="PS51004"/>
    </source>
</evidence>